<feature type="transmembrane region" description="Helical" evidence="1">
    <location>
        <begin position="163"/>
        <end position="190"/>
    </location>
</feature>
<gene>
    <name evidence="2" type="ORF">GA0070618_2574</name>
</gene>
<reference evidence="3" key="1">
    <citation type="submission" date="2016-06" db="EMBL/GenBank/DDBJ databases">
        <authorList>
            <person name="Varghese N."/>
            <person name="Submissions Spin"/>
        </authorList>
    </citation>
    <scope>NUCLEOTIDE SEQUENCE [LARGE SCALE GENOMIC DNA]</scope>
    <source>
        <strain evidence="3">DSM 43816</strain>
    </source>
</reference>
<dbReference type="Proteomes" id="UP000198253">
    <property type="component" value="Chromosome I"/>
</dbReference>
<sequence length="338" mass="36644">MSLYVTELRRLGKRRFTRYMTLIGLLVLLAVAVGTFLTNQKIGPEQRAAAERAAQAQYERQVRFMEQDRAECERLQAAGEPTGDRYPDDCSAITPPAREDFEARWFLPSTFDFRESFGATLIPYAAILALVAFVVGASFVGAEWSTGGMMNLLLWRPKRLNVLLTKLAALLTGVVAVTVLGLLAWTAAFWAVGSFRGSTARMTSGVWQSFALTGLRGFALVVVAAVVGFALASLGRHTAFALGGVLAVAVVGQFGLGVVLALADVKFPEAWLIPTYGLAWMGKEIKLQNYDACNFSVSGGCEPDVLTITWQHSSVLLLTGLVLALGAALWSMRRRDIA</sequence>
<dbReference type="OrthoDB" id="3352119at2"/>
<evidence type="ECO:0000313" key="2">
    <source>
        <dbReference type="EMBL" id="SCF00541.1"/>
    </source>
</evidence>
<feature type="transmembrane region" description="Helical" evidence="1">
    <location>
        <begin position="19"/>
        <end position="37"/>
    </location>
</feature>
<keyword evidence="1" id="KW-1133">Transmembrane helix</keyword>
<keyword evidence="1" id="KW-0472">Membrane</keyword>
<name>A0A1C4WXE1_MICEC</name>
<evidence type="ECO:0000256" key="1">
    <source>
        <dbReference type="SAM" id="Phobius"/>
    </source>
</evidence>
<keyword evidence="1" id="KW-0812">Transmembrane</keyword>
<keyword evidence="3" id="KW-1185">Reference proteome</keyword>
<dbReference type="InParanoid" id="A0A1C4WXE1"/>
<accession>A0A1C4WXE1</accession>
<feature type="transmembrane region" description="Helical" evidence="1">
    <location>
        <begin position="210"/>
        <end position="232"/>
    </location>
</feature>
<proteinExistence type="predicted"/>
<protein>
    <submittedName>
        <fullName evidence="2">ABC-type transport system involved in multi-copper enzyme maturation, permease component</fullName>
    </submittedName>
</protein>
<dbReference type="GO" id="GO:0140359">
    <property type="term" value="F:ABC-type transporter activity"/>
    <property type="evidence" value="ECO:0007669"/>
    <property type="project" value="InterPro"/>
</dbReference>
<dbReference type="GO" id="GO:0005886">
    <property type="term" value="C:plasma membrane"/>
    <property type="evidence" value="ECO:0007669"/>
    <property type="project" value="UniProtKB-SubCell"/>
</dbReference>
<feature type="transmembrane region" description="Helical" evidence="1">
    <location>
        <begin position="313"/>
        <end position="332"/>
    </location>
</feature>
<dbReference type="AlphaFoldDB" id="A0A1C4WXE1"/>
<dbReference type="EMBL" id="LT607413">
    <property type="protein sequence ID" value="SCF00541.1"/>
    <property type="molecule type" value="Genomic_DNA"/>
</dbReference>
<organism evidence="2 3">
    <name type="scientific">Micromonospora echinospora</name>
    <name type="common">Micromonospora purpurea</name>
    <dbReference type="NCBI Taxonomy" id="1877"/>
    <lineage>
        <taxon>Bacteria</taxon>
        <taxon>Bacillati</taxon>
        <taxon>Actinomycetota</taxon>
        <taxon>Actinomycetes</taxon>
        <taxon>Micromonosporales</taxon>
        <taxon>Micromonosporaceae</taxon>
        <taxon>Micromonospora</taxon>
    </lineage>
</organism>
<evidence type="ECO:0000313" key="3">
    <source>
        <dbReference type="Proteomes" id="UP000198253"/>
    </source>
</evidence>
<feature type="transmembrane region" description="Helical" evidence="1">
    <location>
        <begin position="239"/>
        <end position="263"/>
    </location>
</feature>
<dbReference type="RefSeq" id="WP_088981828.1">
    <property type="nucleotide sequence ID" value="NZ_LT607413.1"/>
</dbReference>
<feature type="transmembrane region" description="Helical" evidence="1">
    <location>
        <begin position="121"/>
        <end position="142"/>
    </location>
</feature>